<dbReference type="SUPFAM" id="SSF55957">
    <property type="entry name" value="Phosphoglucomutase, C-terminal domain"/>
    <property type="match status" value="1"/>
</dbReference>
<evidence type="ECO:0000259" key="9">
    <source>
        <dbReference type="Pfam" id="PF02878"/>
    </source>
</evidence>
<evidence type="ECO:0000256" key="6">
    <source>
        <dbReference type="ARBA" id="ARBA00023235"/>
    </source>
</evidence>
<comment type="similarity">
    <text evidence="2 7">Belongs to the phosphohexose mutase family.</text>
</comment>
<dbReference type="Gene3D" id="3.40.120.10">
    <property type="entry name" value="Alpha-D-Glucose-1,6-Bisphosphate, subunit A, domain 3"/>
    <property type="match status" value="3"/>
</dbReference>
<dbReference type="InterPro" id="IPR016066">
    <property type="entry name" value="A-D-PHexomutase_CS"/>
</dbReference>
<evidence type="ECO:0000256" key="1">
    <source>
        <dbReference type="ARBA" id="ARBA00001946"/>
    </source>
</evidence>
<dbReference type="SUPFAM" id="SSF53738">
    <property type="entry name" value="Phosphoglucomutase, first 3 domains"/>
    <property type="match status" value="3"/>
</dbReference>
<evidence type="ECO:0000256" key="2">
    <source>
        <dbReference type="ARBA" id="ARBA00010231"/>
    </source>
</evidence>
<dbReference type="CDD" id="cd03089">
    <property type="entry name" value="PMM_PGM"/>
    <property type="match status" value="1"/>
</dbReference>
<keyword evidence="5 7" id="KW-0460">Magnesium</keyword>
<dbReference type="PANTHER" id="PTHR43771">
    <property type="entry name" value="PHOSPHOMANNOMUTASE"/>
    <property type="match status" value="1"/>
</dbReference>
<keyword evidence="3" id="KW-0597">Phosphoprotein</keyword>
<evidence type="ECO:0000259" key="10">
    <source>
        <dbReference type="Pfam" id="PF02879"/>
    </source>
</evidence>
<dbReference type="PANTHER" id="PTHR43771:SF2">
    <property type="entry name" value="PHOSPHOMANNOMUTASE_PHOSPHOGLUCOMUTASE"/>
    <property type="match status" value="1"/>
</dbReference>
<name>A0A6B2KQF6_9NEIS</name>
<evidence type="ECO:0000259" key="8">
    <source>
        <dbReference type="Pfam" id="PF00408"/>
    </source>
</evidence>
<protein>
    <submittedName>
        <fullName evidence="12">Phosphomannomutase/phosphoglucomutase</fullName>
    </submittedName>
</protein>
<evidence type="ECO:0000256" key="3">
    <source>
        <dbReference type="ARBA" id="ARBA00022553"/>
    </source>
</evidence>
<keyword evidence="6" id="KW-0413">Isomerase</keyword>
<evidence type="ECO:0000259" key="11">
    <source>
        <dbReference type="Pfam" id="PF02880"/>
    </source>
</evidence>
<evidence type="ECO:0000256" key="5">
    <source>
        <dbReference type="ARBA" id="ARBA00022842"/>
    </source>
</evidence>
<dbReference type="InterPro" id="IPR016055">
    <property type="entry name" value="A-D-PHexomutase_a/b/a-I/II/III"/>
</dbReference>
<sequence>MSPTLSKDIFKAYDIRGVVGKTLTLDAARLIGQALGSLAREQGVAALVVGRDGRLSGPDLSRALSDGIRAAGVDVIDVGRVATPMLYFAAYELGTLSGVMVTGSHNPPEYNGFKMMMAGGTLSGDEIQALRSRIEAGELATGAGGYREQDISAAYLDRITGDIKLARPMNIVIDCGNGVAGAFAPTLYRRLGCKVRELFCEVDGNFPNHHPDPAKPENLQDVTHALAKTDAEIGLAFDGDGDRLGVVTKEGNIIWPDRQLMLFAADVLERNPGAQVIYDVKSTRLLAPWIRDNGGVPVMCRTGHSFIKAKIKETGALMAGEMSGHVFFKERWYGFDDGLYAGARLLEILSRVDDASALLNALPNAVSTPELNIKLAAEGENHALIERLQQSARFDGAEEVITLDGLRVEYKDGFGLARASNTTPVIVLRFEADNADALERIKADFSQVLAAVTDAELPF</sequence>
<dbReference type="PRINTS" id="PR00509">
    <property type="entry name" value="PGMPMM"/>
</dbReference>
<keyword evidence="13" id="KW-1185">Reference proteome</keyword>
<dbReference type="InterPro" id="IPR005841">
    <property type="entry name" value="Alpha-D-phosphohexomutase_SF"/>
</dbReference>
<accession>A0A6B2KQF6</accession>
<dbReference type="RefSeq" id="WP_163315696.1">
    <property type="nucleotide sequence ID" value="NZ_JAAGAA010000004.1"/>
</dbReference>
<dbReference type="Pfam" id="PF00408">
    <property type="entry name" value="PGM_PMM_IV"/>
    <property type="match status" value="1"/>
</dbReference>
<dbReference type="PROSITE" id="PS00710">
    <property type="entry name" value="PGM_PMM"/>
    <property type="match status" value="1"/>
</dbReference>
<evidence type="ECO:0000313" key="13">
    <source>
        <dbReference type="Proteomes" id="UP000482578"/>
    </source>
</evidence>
<dbReference type="EMBL" id="JAAGAA010000004">
    <property type="protein sequence ID" value="NDV12472.1"/>
    <property type="molecule type" value="Genomic_DNA"/>
</dbReference>
<dbReference type="InterPro" id="IPR005844">
    <property type="entry name" value="A-D-PHexomutase_a/b/a-I"/>
</dbReference>
<dbReference type="InterPro" id="IPR005843">
    <property type="entry name" value="A-D-PHexomutase_C"/>
</dbReference>
<feature type="domain" description="Alpha-D-phosphohexomutase alpha/beta/alpha" evidence="10">
    <location>
        <begin position="154"/>
        <end position="251"/>
    </location>
</feature>
<organism evidence="12 13">
    <name type="scientific">Crenobacter caeni</name>
    <dbReference type="NCBI Taxonomy" id="2705474"/>
    <lineage>
        <taxon>Bacteria</taxon>
        <taxon>Pseudomonadati</taxon>
        <taxon>Pseudomonadota</taxon>
        <taxon>Betaproteobacteria</taxon>
        <taxon>Neisseriales</taxon>
        <taxon>Neisseriaceae</taxon>
        <taxon>Crenobacter</taxon>
    </lineage>
</organism>
<keyword evidence="4 7" id="KW-0479">Metal-binding</keyword>
<comment type="caution">
    <text evidence="12">The sequence shown here is derived from an EMBL/GenBank/DDBJ whole genome shotgun (WGS) entry which is preliminary data.</text>
</comment>
<dbReference type="GO" id="GO:0016868">
    <property type="term" value="F:intramolecular phosphotransferase activity"/>
    <property type="evidence" value="ECO:0007669"/>
    <property type="project" value="InterPro"/>
</dbReference>
<feature type="domain" description="Alpha-D-phosphohexomutase alpha/beta/alpha" evidence="9">
    <location>
        <begin position="8"/>
        <end position="138"/>
    </location>
</feature>
<comment type="cofactor">
    <cofactor evidence="1">
        <name>Mg(2+)</name>
        <dbReference type="ChEBI" id="CHEBI:18420"/>
    </cofactor>
</comment>
<gene>
    <name evidence="12" type="ORF">GZH52_06625</name>
</gene>
<dbReference type="InterPro" id="IPR005845">
    <property type="entry name" value="A-D-PHexomutase_a/b/a-II"/>
</dbReference>
<dbReference type="Gene3D" id="3.30.310.50">
    <property type="entry name" value="Alpha-D-phosphohexomutase, C-terminal domain"/>
    <property type="match status" value="1"/>
</dbReference>
<dbReference type="Pfam" id="PF02878">
    <property type="entry name" value="PGM_PMM_I"/>
    <property type="match status" value="1"/>
</dbReference>
<dbReference type="AlphaFoldDB" id="A0A6B2KQF6"/>
<dbReference type="GO" id="GO:0005975">
    <property type="term" value="P:carbohydrate metabolic process"/>
    <property type="evidence" value="ECO:0007669"/>
    <property type="project" value="InterPro"/>
</dbReference>
<dbReference type="GO" id="GO:0000287">
    <property type="term" value="F:magnesium ion binding"/>
    <property type="evidence" value="ECO:0007669"/>
    <property type="project" value="InterPro"/>
</dbReference>
<feature type="domain" description="Alpha-D-phosphohexomutase C-terminal" evidence="8">
    <location>
        <begin position="370"/>
        <end position="446"/>
    </location>
</feature>
<dbReference type="InterPro" id="IPR036900">
    <property type="entry name" value="A-D-PHexomutase_C_sf"/>
</dbReference>
<evidence type="ECO:0000256" key="7">
    <source>
        <dbReference type="RuleBase" id="RU004326"/>
    </source>
</evidence>
<evidence type="ECO:0000313" key="12">
    <source>
        <dbReference type="EMBL" id="NDV12472.1"/>
    </source>
</evidence>
<evidence type="ECO:0000256" key="4">
    <source>
        <dbReference type="ARBA" id="ARBA00022723"/>
    </source>
</evidence>
<feature type="domain" description="Alpha-D-phosphohexomutase alpha/beta/alpha" evidence="11">
    <location>
        <begin position="256"/>
        <end position="363"/>
    </location>
</feature>
<dbReference type="Pfam" id="PF02879">
    <property type="entry name" value="PGM_PMM_II"/>
    <property type="match status" value="1"/>
</dbReference>
<dbReference type="InterPro" id="IPR005846">
    <property type="entry name" value="A-D-PHexomutase_a/b/a-III"/>
</dbReference>
<proteinExistence type="inferred from homology"/>
<reference evidence="12 13" key="1">
    <citation type="submission" date="2020-02" db="EMBL/GenBank/DDBJ databases">
        <authorList>
            <person name="Yang Z."/>
        </authorList>
    </citation>
    <scope>NUCLEOTIDE SEQUENCE [LARGE SCALE GENOMIC DNA]</scope>
    <source>
        <strain evidence="12 13">HX-7-9</strain>
    </source>
</reference>
<dbReference type="Pfam" id="PF02880">
    <property type="entry name" value="PGM_PMM_III"/>
    <property type="match status" value="1"/>
</dbReference>
<dbReference type="Proteomes" id="UP000482578">
    <property type="component" value="Unassembled WGS sequence"/>
</dbReference>